<name>A0ABP5RK80_9ACTN</name>
<reference evidence="6" key="1">
    <citation type="journal article" date="2019" name="Int. J. Syst. Evol. Microbiol.">
        <title>The Global Catalogue of Microorganisms (GCM) 10K type strain sequencing project: providing services to taxonomists for standard genome sequencing and annotation.</title>
        <authorList>
            <consortium name="The Broad Institute Genomics Platform"/>
            <consortium name="The Broad Institute Genome Sequencing Center for Infectious Disease"/>
            <person name="Wu L."/>
            <person name="Ma J."/>
        </authorList>
    </citation>
    <scope>NUCLEOTIDE SEQUENCE [LARGE SCALE GENOMIC DNA]</scope>
    <source>
        <strain evidence="6">JCM 7356</strain>
    </source>
</reference>
<keyword evidence="6" id="KW-1185">Reference proteome</keyword>
<proteinExistence type="predicted"/>
<dbReference type="EMBL" id="BAAATR010000028">
    <property type="protein sequence ID" value="GAA2262547.1"/>
    <property type="molecule type" value="Genomic_DNA"/>
</dbReference>
<protein>
    <recommendedName>
        <fullName evidence="4">Bacterial phospholipase C C-terminal domain-containing protein</fullName>
    </recommendedName>
</protein>
<evidence type="ECO:0000256" key="1">
    <source>
        <dbReference type="ARBA" id="ARBA00022801"/>
    </source>
</evidence>
<evidence type="ECO:0000259" key="4">
    <source>
        <dbReference type="Pfam" id="PF05506"/>
    </source>
</evidence>
<dbReference type="Proteomes" id="UP001500305">
    <property type="component" value="Unassembled WGS sequence"/>
</dbReference>
<dbReference type="Pfam" id="PF04185">
    <property type="entry name" value="Phosphoesterase"/>
    <property type="match status" value="1"/>
</dbReference>
<dbReference type="InterPro" id="IPR008475">
    <property type="entry name" value="PLipase_C_C"/>
</dbReference>
<sequence>MGRLSERSRSFSLFAPGCCAAGGTTRWESGLRWQTYAEALQNAGVSWKVYQNANDNFGDNALAYFTQFANAAPGTPLHDRGMASVPAVTGRTPDDIALAIKNDVLNGTLPQVSWVVADQQSFEHPYATPEDGAHFVHMVMDALNADPGVFNSTVLLLNYDENDGFFDHVPPPAAPSGTPGEFYNGTNIGLGFRVPLIAISPWSHGGWVNSQVFDHTSVLRFLEVWTADLGKPAGCVNISDWRRKVCGDLTGVFDFANPVYGMPSLPDTSQTIGLATCGPLPNPSPSTNSRPAQEPGTRPARALPYQPGANLDRIEYDNTSTTKVWLKMSNDGGHGAAHFAAYANAHRDGGPWQYTVDPGSPVSDFFNCGWFYGNGAYDLSVVGPNRFLRRFIGDTTKAGGNVGVTASHAPAPDTGKLAVWFALANNSGSPVTFTITTNHYRLDGPWTYTVRPGASVSDWFNQVAYCNGWYDFTITVDSDGGWSQRFSGHLDDRKPQHLRLTPGARAACRTGAECGHGHCALERRDHRRELTDHGRRGQPLLPRRLGPD</sequence>
<comment type="caution">
    <text evidence="5">The sequence shown here is derived from an EMBL/GenBank/DDBJ whole genome shotgun (WGS) entry which is preliminary data.</text>
</comment>
<dbReference type="Pfam" id="PF05506">
    <property type="entry name" value="PLipase_C_C"/>
    <property type="match status" value="2"/>
</dbReference>
<feature type="region of interest" description="Disordered" evidence="3">
    <location>
        <begin position="278"/>
        <end position="304"/>
    </location>
</feature>
<dbReference type="Gene3D" id="3.40.720.10">
    <property type="entry name" value="Alkaline Phosphatase, subunit A"/>
    <property type="match status" value="1"/>
</dbReference>
<feature type="domain" description="Bacterial phospholipase C C-terminal" evidence="4">
    <location>
        <begin position="418"/>
        <end position="489"/>
    </location>
</feature>
<feature type="domain" description="Bacterial phospholipase C C-terminal" evidence="4">
    <location>
        <begin position="299"/>
        <end position="394"/>
    </location>
</feature>
<evidence type="ECO:0000313" key="5">
    <source>
        <dbReference type="EMBL" id="GAA2262547.1"/>
    </source>
</evidence>
<dbReference type="PANTHER" id="PTHR31956:SF1">
    <property type="entry name" value="NON-SPECIFIC PHOSPHOLIPASE C1"/>
    <property type="match status" value="1"/>
</dbReference>
<keyword evidence="2" id="KW-0843">Virulence</keyword>
<organism evidence="5 6">
    <name type="scientific">Kitasatospora cystarginea</name>
    <dbReference type="NCBI Taxonomy" id="58350"/>
    <lineage>
        <taxon>Bacteria</taxon>
        <taxon>Bacillati</taxon>
        <taxon>Actinomycetota</taxon>
        <taxon>Actinomycetes</taxon>
        <taxon>Kitasatosporales</taxon>
        <taxon>Streptomycetaceae</taxon>
        <taxon>Kitasatospora</taxon>
    </lineage>
</organism>
<dbReference type="InterPro" id="IPR017850">
    <property type="entry name" value="Alkaline_phosphatase_core_sf"/>
</dbReference>
<evidence type="ECO:0000256" key="3">
    <source>
        <dbReference type="SAM" id="MobiDB-lite"/>
    </source>
</evidence>
<keyword evidence="1" id="KW-0378">Hydrolase</keyword>
<gene>
    <name evidence="5" type="ORF">GCM10010430_53680</name>
</gene>
<evidence type="ECO:0000313" key="6">
    <source>
        <dbReference type="Proteomes" id="UP001500305"/>
    </source>
</evidence>
<accession>A0ABP5RK80</accession>
<dbReference type="PANTHER" id="PTHR31956">
    <property type="entry name" value="NON-SPECIFIC PHOSPHOLIPASE C4-RELATED"/>
    <property type="match status" value="1"/>
</dbReference>
<evidence type="ECO:0000256" key="2">
    <source>
        <dbReference type="ARBA" id="ARBA00023026"/>
    </source>
</evidence>
<dbReference type="InterPro" id="IPR007312">
    <property type="entry name" value="Phosphoesterase"/>
</dbReference>